<feature type="domain" description="CobW C-terminal" evidence="7">
    <location>
        <begin position="231"/>
        <end position="323"/>
    </location>
</feature>
<evidence type="ECO:0000256" key="1">
    <source>
        <dbReference type="ARBA" id="ARBA00022741"/>
    </source>
</evidence>
<dbReference type="SUPFAM" id="SSF90002">
    <property type="entry name" value="Hypothetical protein YjiA, C-terminal domain"/>
    <property type="match status" value="1"/>
</dbReference>
<dbReference type="PANTHER" id="PTHR13748">
    <property type="entry name" value="COBW-RELATED"/>
    <property type="match status" value="1"/>
</dbReference>
<dbReference type="Pfam" id="PF07683">
    <property type="entry name" value="CobW_C"/>
    <property type="match status" value="1"/>
</dbReference>
<keyword evidence="1" id="KW-0547">Nucleotide-binding</keyword>
<evidence type="ECO:0000256" key="6">
    <source>
        <dbReference type="ARBA" id="ARBA00049117"/>
    </source>
</evidence>
<gene>
    <name evidence="8" type="ORF">AAIR29_09965</name>
</gene>
<dbReference type="InterPro" id="IPR051316">
    <property type="entry name" value="Zinc-reg_GTPase_activator"/>
</dbReference>
<accession>A0ABU9X973</accession>
<comment type="similarity">
    <text evidence="4">Belongs to the SIMIBI class G3E GTPase family. ZNG1 subfamily.</text>
</comment>
<dbReference type="Pfam" id="PF02492">
    <property type="entry name" value="cobW"/>
    <property type="match status" value="1"/>
</dbReference>
<comment type="function">
    <text evidence="5">Zinc chaperone that directly transfers zinc cofactor to target proteins, thereby activating them. Zinc is transferred from the CXCC motif in the GTPase domain to the zinc binding site in target proteins in a process requiring GTP hydrolysis.</text>
</comment>
<dbReference type="InterPro" id="IPR011629">
    <property type="entry name" value="CobW-like_C"/>
</dbReference>
<evidence type="ECO:0000256" key="4">
    <source>
        <dbReference type="ARBA" id="ARBA00034320"/>
    </source>
</evidence>
<dbReference type="Proteomes" id="UP001461960">
    <property type="component" value="Unassembled WGS sequence"/>
</dbReference>
<organism evidence="8 9">
    <name type="scientific">Psychrobacter saeujeotis</name>
    <dbReference type="NCBI Taxonomy" id="3143436"/>
    <lineage>
        <taxon>Bacteria</taxon>
        <taxon>Pseudomonadati</taxon>
        <taxon>Pseudomonadota</taxon>
        <taxon>Gammaproteobacteria</taxon>
        <taxon>Moraxellales</taxon>
        <taxon>Moraxellaceae</taxon>
        <taxon>Psychrobacter</taxon>
    </lineage>
</organism>
<dbReference type="EMBL" id="JBDGHN010000005">
    <property type="protein sequence ID" value="MEN2751956.1"/>
    <property type="molecule type" value="Genomic_DNA"/>
</dbReference>
<name>A0ABU9X973_9GAMM</name>
<dbReference type="Gene3D" id="3.40.50.300">
    <property type="entry name" value="P-loop containing nucleotide triphosphate hydrolases"/>
    <property type="match status" value="1"/>
</dbReference>
<keyword evidence="3" id="KW-0143">Chaperone</keyword>
<evidence type="ECO:0000313" key="8">
    <source>
        <dbReference type="EMBL" id="MEN2751956.1"/>
    </source>
</evidence>
<dbReference type="PANTHER" id="PTHR13748:SF62">
    <property type="entry name" value="COBW DOMAIN-CONTAINING PROTEIN"/>
    <property type="match status" value="1"/>
</dbReference>
<dbReference type="SMART" id="SM00833">
    <property type="entry name" value="CobW_C"/>
    <property type="match status" value="1"/>
</dbReference>
<dbReference type="InterPro" id="IPR003495">
    <property type="entry name" value="CobW/HypB/UreG_nucleotide-bd"/>
</dbReference>
<dbReference type="SUPFAM" id="SSF52540">
    <property type="entry name" value="P-loop containing nucleoside triphosphate hydrolases"/>
    <property type="match status" value="1"/>
</dbReference>
<dbReference type="InterPro" id="IPR027417">
    <property type="entry name" value="P-loop_NTPase"/>
</dbReference>
<keyword evidence="9" id="KW-1185">Reference proteome</keyword>
<dbReference type="Gene3D" id="3.30.1220.10">
    <property type="entry name" value="CobW-like, C-terminal domain"/>
    <property type="match status" value="1"/>
</dbReference>
<comment type="caution">
    <text evidence="8">The sequence shown here is derived from an EMBL/GenBank/DDBJ whole genome shotgun (WGS) entry which is preliminary data.</text>
</comment>
<dbReference type="RefSeq" id="WP_299218453.1">
    <property type="nucleotide sequence ID" value="NZ_JBDGHN010000005.1"/>
</dbReference>
<evidence type="ECO:0000256" key="3">
    <source>
        <dbReference type="ARBA" id="ARBA00023186"/>
    </source>
</evidence>
<protein>
    <submittedName>
        <fullName evidence="8">GTP-binding protein</fullName>
    </submittedName>
</protein>
<evidence type="ECO:0000256" key="2">
    <source>
        <dbReference type="ARBA" id="ARBA00022801"/>
    </source>
</evidence>
<comment type="catalytic activity">
    <reaction evidence="6">
        <text>GTP + H2O = GDP + phosphate + H(+)</text>
        <dbReference type="Rhea" id="RHEA:19669"/>
        <dbReference type="ChEBI" id="CHEBI:15377"/>
        <dbReference type="ChEBI" id="CHEBI:15378"/>
        <dbReference type="ChEBI" id="CHEBI:37565"/>
        <dbReference type="ChEBI" id="CHEBI:43474"/>
        <dbReference type="ChEBI" id="CHEBI:58189"/>
    </reaction>
    <physiologicalReaction direction="left-to-right" evidence="6">
        <dbReference type="Rhea" id="RHEA:19670"/>
    </physiologicalReaction>
</comment>
<proteinExistence type="inferred from homology"/>
<dbReference type="InterPro" id="IPR036627">
    <property type="entry name" value="CobW-likC_sf"/>
</dbReference>
<keyword evidence="2" id="KW-0378">Hydrolase</keyword>
<evidence type="ECO:0000259" key="7">
    <source>
        <dbReference type="SMART" id="SM00833"/>
    </source>
</evidence>
<evidence type="ECO:0000313" key="9">
    <source>
        <dbReference type="Proteomes" id="UP001461960"/>
    </source>
</evidence>
<sequence>MQTSQDNRLNIVLLSGYLGSGKTTWLRHALFTKRFGRAQVFTQEAAEQPVDDLLLGEAMSVNVLTGTAGTPKGKEELISALLTVAESRTNGQTSDLATAQPDALIPDTLVIETSGLADPKEIIVAIKEHPILIYHFALKETIIMVDALHFHVALKTDVLCRQQILSADRIVIAKSKEVAEQSLSNLVSTISNINPAVPISLSTFGVESPVPKLPAPTEIYETTLVNGVVPTTVVSLPIPKEVGWVEFTVWLSALLHARGDTILRVKGVLHTDEGPLLLQSVRKVMQQPEILPAVKSSFTSKDIVFIGEGMNQEALLASLSSFFGE</sequence>
<evidence type="ECO:0000256" key="5">
    <source>
        <dbReference type="ARBA" id="ARBA00045658"/>
    </source>
</evidence>
<reference evidence="8 9" key="1">
    <citation type="submission" date="2024-05" db="EMBL/GenBank/DDBJ databases">
        <authorList>
            <person name="Kim H.-Y."/>
            <person name="Kim E."/>
            <person name="Cai Y."/>
            <person name="Yang S.-M."/>
            <person name="Lee W."/>
        </authorList>
    </citation>
    <scope>NUCLEOTIDE SEQUENCE [LARGE SCALE GENOMIC DNA]</scope>
    <source>
        <strain evidence="8 9">FBL11</strain>
    </source>
</reference>